<dbReference type="SUPFAM" id="SSF51695">
    <property type="entry name" value="PLC-like phosphodiesterases"/>
    <property type="match status" value="1"/>
</dbReference>
<dbReference type="PANTHER" id="PTHR46211:SF1">
    <property type="entry name" value="GLYCEROPHOSPHODIESTER PHOSPHODIESTERASE, CYTOPLASMIC"/>
    <property type="match status" value="1"/>
</dbReference>
<dbReference type="PROSITE" id="PS51704">
    <property type="entry name" value="GP_PDE"/>
    <property type="match status" value="1"/>
</dbReference>
<evidence type="ECO:0000259" key="2">
    <source>
        <dbReference type="PROSITE" id="PS51704"/>
    </source>
</evidence>
<evidence type="ECO:0000313" key="4">
    <source>
        <dbReference type="Proteomes" id="UP000253094"/>
    </source>
</evidence>
<proteinExistence type="predicted"/>
<dbReference type="GO" id="GO:0008081">
    <property type="term" value="F:phosphoric diester hydrolase activity"/>
    <property type="evidence" value="ECO:0007669"/>
    <property type="project" value="InterPro"/>
</dbReference>
<dbReference type="GO" id="GO:0006629">
    <property type="term" value="P:lipid metabolic process"/>
    <property type="evidence" value="ECO:0007669"/>
    <property type="project" value="InterPro"/>
</dbReference>
<dbReference type="Pfam" id="PF03009">
    <property type="entry name" value="GDPD"/>
    <property type="match status" value="1"/>
</dbReference>
<keyword evidence="1" id="KW-0732">Signal</keyword>
<dbReference type="AlphaFoldDB" id="A0A367F188"/>
<keyword evidence="4" id="KW-1185">Reference proteome</keyword>
<dbReference type="Proteomes" id="UP000253094">
    <property type="component" value="Unassembled WGS sequence"/>
</dbReference>
<dbReference type="InterPro" id="IPR017946">
    <property type="entry name" value="PLC-like_Pdiesterase_TIM-brl"/>
</dbReference>
<dbReference type="OrthoDB" id="9758957at2"/>
<evidence type="ECO:0000313" key="3">
    <source>
        <dbReference type="EMBL" id="RCG24021.1"/>
    </source>
</evidence>
<dbReference type="PANTHER" id="PTHR46211">
    <property type="entry name" value="GLYCEROPHOSPHORYL DIESTER PHOSPHODIESTERASE"/>
    <property type="match status" value="1"/>
</dbReference>
<evidence type="ECO:0000256" key="1">
    <source>
        <dbReference type="SAM" id="SignalP"/>
    </source>
</evidence>
<sequence length="290" mass="32468">MFRRLGLIVTTTLTALATTTIITTTPASPAAAHTGGPTTTPAAVADVAHRGASKEAPENTIAAFRLAARRHADMFELDVQETRDHRLVVMHDTTLARTTDAERVLPGRAPWRVRDLTLAQVKRLDAGSWFSQKYRGERVPTLGETLDALGGSGIGMLLEVKAPHLYPGIEARVARELRRHPAWLRPGRLVVQSFDWNSMRRFHRVMPEVPVGLLGTPAPARLPELAKFARQINPPYHHLTARYVRDVHRLGMQVYTWTVDSRTAARRLISYRVDGILTNRPGRLRKLIRE</sequence>
<dbReference type="EMBL" id="QOIL01000025">
    <property type="protein sequence ID" value="RCG24021.1"/>
    <property type="molecule type" value="Genomic_DNA"/>
</dbReference>
<dbReference type="InterPro" id="IPR030395">
    <property type="entry name" value="GP_PDE_dom"/>
</dbReference>
<name>A0A367F188_9ACTN</name>
<accession>A0A367F188</accession>
<feature type="domain" description="GP-PDE" evidence="2">
    <location>
        <begin position="44"/>
        <end position="288"/>
    </location>
</feature>
<dbReference type="RefSeq" id="WP_114032929.1">
    <property type="nucleotide sequence ID" value="NZ_QOIL01000025.1"/>
</dbReference>
<dbReference type="Gene3D" id="3.20.20.190">
    <property type="entry name" value="Phosphatidylinositol (PI) phosphodiesterase"/>
    <property type="match status" value="1"/>
</dbReference>
<feature type="chain" id="PRO_5039560319" evidence="1">
    <location>
        <begin position="18"/>
        <end position="290"/>
    </location>
</feature>
<organism evidence="3 4">
    <name type="scientific">Sphaerisporangium album</name>
    <dbReference type="NCBI Taxonomy" id="509200"/>
    <lineage>
        <taxon>Bacteria</taxon>
        <taxon>Bacillati</taxon>
        <taxon>Actinomycetota</taxon>
        <taxon>Actinomycetes</taxon>
        <taxon>Streptosporangiales</taxon>
        <taxon>Streptosporangiaceae</taxon>
        <taxon>Sphaerisporangium</taxon>
    </lineage>
</organism>
<gene>
    <name evidence="3" type="ORF">DQ384_33765</name>
</gene>
<reference evidence="3 4" key="1">
    <citation type="submission" date="2018-06" db="EMBL/GenBank/DDBJ databases">
        <title>Sphaerisporangium craniellae sp. nov., isolated from a marine sponge in the South China Sea.</title>
        <authorList>
            <person name="Li L."/>
        </authorList>
    </citation>
    <scope>NUCLEOTIDE SEQUENCE [LARGE SCALE GENOMIC DNA]</scope>
    <source>
        <strain evidence="3 4">CCTCC AA 208026</strain>
    </source>
</reference>
<comment type="caution">
    <text evidence="3">The sequence shown here is derived from an EMBL/GenBank/DDBJ whole genome shotgun (WGS) entry which is preliminary data.</text>
</comment>
<feature type="signal peptide" evidence="1">
    <location>
        <begin position="1"/>
        <end position="17"/>
    </location>
</feature>
<protein>
    <submittedName>
        <fullName evidence="3">Glycerophosphodiester phosphodiesterase</fullName>
    </submittedName>
</protein>